<dbReference type="RefSeq" id="WP_349245512.1">
    <property type="nucleotide sequence ID" value="NZ_JASCXX010000016.1"/>
</dbReference>
<keyword evidence="2" id="KW-0479">Metal-binding</keyword>
<evidence type="ECO:0000313" key="6">
    <source>
        <dbReference type="EMBL" id="MDI6450103.1"/>
    </source>
</evidence>
<organism evidence="6 7">
    <name type="scientific">Anaerobaca lacustris</name>
    <dbReference type="NCBI Taxonomy" id="3044600"/>
    <lineage>
        <taxon>Bacteria</taxon>
        <taxon>Pseudomonadati</taxon>
        <taxon>Planctomycetota</taxon>
        <taxon>Phycisphaerae</taxon>
        <taxon>Sedimentisphaerales</taxon>
        <taxon>Anaerobacaceae</taxon>
        <taxon>Anaerobaca</taxon>
    </lineage>
</organism>
<dbReference type="AlphaFoldDB" id="A0AAW6U4G1"/>
<evidence type="ECO:0000256" key="4">
    <source>
        <dbReference type="ARBA" id="ARBA00022837"/>
    </source>
</evidence>
<dbReference type="InterPro" id="IPR000917">
    <property type="entry name" value="Sulfatase_N"/>
</dbReference>
<keyword evidence="3 6" id="KW-0378">Hydrolase</keyword>
<comment type="caution">
    <text evidence="6">The sequence shown here is derived from an EMBL/GenBank/DDBJ whole genome shotgun (WGS) entry which is preliminary data.</text>
</comment>
<dbReference type="SUPFAM" id="SSF53649">
    <property type="entry name" value="Alkaline phosphatase-like"/>
    <property type="match status" value="1"/>
</dbReference>
<evidence type="ECO:0000256" key="3">
    <source>
        <dbReference type="ARBA" id="ARBA00022801"/>
    </source>
</evidence>
<dbReference type="PROSITE" id="PS00523">
    <property type="entry name" value="SULFATASE_1"/>
    <property type="match status" value="1"/>
</dbReference>
<keyword evidence="7" id="KW-1185">Reference proteome</keyword>
<proteinExistence type="inferred from homology"/>
<evidence type="ECO:0000313" key="7">
    <source>
        <dbReference type="Proteomes" id="UP001431776"/>
    </source>
</evidence>
<dbReference type="GO" id="GO:0004065">
    <property type="term" value="F:arylsulfatase activity"/>
    <property type="evidence" value="ECO:0007669"/>
    <property type="project" value="TreeGrafter"/>
</dbReference>
<evidence type="ECO:0000256" key="2">
    <source>
        <dbReference type="ARBA" id="ARBA00022723"/>
    </source>
</evidence>
<comment type="similarity">
    <text evidence="1">Belongs to the sulfatase family.</text>
</comment>
<dbReference type="GO" id="GO:0046872">
    <property type="term" value="F:metal ion binding"/>
    <property type="evidence" value="ECO:0007669"/>
    <property type="project" value="UniProtKB-KW"/>
</dbReference>
<reference evidence="6" key="1">
    <citation type="submission" date="2023-05" db="EMBL/GenBank/DDBJ databases">
        <title>Anaerotaeda fermentans gen. nov., sp. nov., a novel anaerobic planctomycete of the new family within the order Sedimentisphaerales isolated from Taman Peninsula, Russia.</title>
        <authorList>
            <person name="Khomyakova M.A."/>
            <person name="Merkel A.Y."/>
            <person name="Slobodkin A.I."/>
        </authorList>
    </citation>
    <scope>NUCLEOTIDE SEQUENCE</scope>
    <source>
        <strain evidence="6">M17dextr</strain>
    </source>
</reference>
<sequence>MIGRRDFLKLIGAASLGATGLSRAFAEQTAGKPNVVVILVDDLGYGDLSCYGATDLASPNIDKLVAGGMRFDNFYANCPVCSPTRAAMLTGRYPDLVGVPGVVRTHIKNNWGRLSPQAVLLPAVLKRAGYHTALVGKWHLGLHSPDKPNERGFDHFHGFLGDMMDDYYTHRRHGINYMRLNDREIDPQGHATDLFSQWAVEYLQERAGAKQPFFLYLAYNAPHTPIQPPDEWFERIKQQRPGISDRRARLVALIEHMDAGIGKVLDALKSLDLDRKTLVLFASDNGGQLNVGADNGALRAGKQDMYEGGIRVPMCAAWPGRIKPGSRSDRVALTMDIFPTACEAAGVEIAHEIDGTSFLPTLLGANQPDEDRFLFWVRREGGHYGGRAYYAARYGPFKLVQNSPFEPLELYNLAADPREQTPLPRNHPMYNRLFAALRDHICKAGAVPWQKHPVNLDEPLSP</sequence>
<dbReference type="PANTHER" id="PTHR42693">
    <property type="entry name" value="ARYLSULFATASE FAMILY MEMBER"/>
    <property type="match status" value="1"/>
</dbReference>
<dbReference type="InterPro" id="IPR050738">
    <property type="entry name" value="Sulfatase"/>
</dbReference>
<dbReference type="EMBL" id="JASCXX010000016">
    <property type="protein sequence ID" value="MDI6450103.1"/>
    <property type="molecule type" value="Genomic_DNA"/>
</dbReference>
<dbReference type="Gene3D" id="3.40.720.10">
    <property type="entry name" value="Alkaline Phosphatase, subunit A"/>
    <property type="match status" value="1"/>
</dbReference>
<dbReference type="PROSITE" id="PS51318">
    <property type="entry name" value="TAT"/>
    <property type="match status" value="1"/>
</dbReference>
<name>A0AAW6U4G1_9BACT</name>
<keyword evidence="4" id="KW-0106">Calcium</keyword>
<gene>
    <name evidence="6" type="ORF">QJ522_13675</name>
</gene>
<dbReference type="Proteomes" id="UP001431776">
    <property type="component" value="Unassembled WGS sequence"/>
</dbReference>
<dbReference type="InterPro" id="IPR006311">
    <property type="entry name" value="TAT_signal"/>
</dbReference>
<dbReference type="Pfam" id="PF00884">
    <property type="entry name" value="Sulfatase"/>
    <property type="match status" value="1"/>
</dbReference>
<accession>A0AAW6U4G1</accession>
<dbReference type="InterPro" id="IPR017850">
    <property type="entry name" value="Alkaline_phosphatase_core_sf"/>
</dbReference>
<protein>
    <submittedName>
        <fullName evidence="6">Sulfatase-like hydrolase/transferase</fullName>
    </submittedName>
</protein>
<dbReference type="PANTHER" id="PTHR42693:SF53">
    <property type="entry name" value="ENDO-4-O-SULFATASE"/>
    <property type="match status" value="1"/>
</dbReference>
<evidence type="ECO:0000259" key="5">
    <source>
        <dbReference type="Pfam" id="PF00884"/>
    </source>
</evidence>
<dbReference type="InterPro" id="IPR024607">
    <property type="entry name" value="Sulfatase_CS"/>
</dbReference>
<evidence type="ECO:0000256" key="1">
    <source>
        <dbReference type="ARBA" id="ARBA00008779"/>
    </source>
</evidence>
<feature type="domain" description="Sulfatase N-terminal" evidence="5">
    <location>
        <begin position="33"/>
        <end position="347"/>
    </location>
</feature>
<dbReference type="PROSITE" id="PS00149">
    <property type="entry name" value="SULFATASE_2"/>
    <property type="match status" value="1"/>
</dbReference>